<evidence type="ECO:0000313" key="3">
    <source>
        <dbReference type="Proteomes" id="UP000050424"/>
    </source>
</evidence>
<gene>
    <name evidence="2" type="ORF">AK830_g4705</name>
</gene>
<protein>
    <submittedName>
        <fullName evidence="2">Uncharacterized protein</fullName>
    </submittedName>
</protein>
<evidence type="ECO:0000256" key="1">
    <source>
        <dbReference type="SAM" id="MobiDB-lite"/>
    </source>
</evidence>
<accession>A0A0P7BMV8</accession>
<organism evidence="2 3">
    <name type="scientific">Neonectria ditissima</name>
    <dbReference type="NCBI Taxonomy" id="78410"/>
    <lineage>
        <taxon>Eukaryota</taxon>
        <taxon>Fungi</taxon>
        <taxon>Dikarya</taxon>
        <taxon>Ascomycota</taxon>
        <taxon>Pezizomycotina</taxon>
        <taxon>Sordariomycetes</taxon>
        <taxon>Hypocreomycetidae</taxon>
        <taxon>Hypocreales</taxon>
        <taxon>Nectriaceae</taxon>
        <taxon>Neonectria</taxon>
    </lineage>
</organism>
<sequence length="287" mass="31723">MSPSSKKSWIWTGSRGYSPDGYLQIGQVLSDPRDPASCLMAGGPLPLPEKTIMDGNIESDVSLNSSREVTASFKAWAEVTAVPVGAVAGGNTAKTTKDIWFIDEVEEKHAIMTMPYLRKVLQDPDVKEHYKSRFWVQGIFKRLYVVTGVRIAKGAELLSVSVDDSGLSGRTVLDGQMISVPLTTGMKVAFRKKKSESTGTSARIFLWAYRLAEINFTPTRQKPYSGGDTQAVEDKTTTKDQASEFEGLLLDEESPLEEEEFDGETGDERMYHLEDAVYFVEKAAERG</sequence>
<feature type="compositionally biased region" description="Acidic residues" evidence="1">
    <location>
        <begin position="249"/>
        <end position="265"/>
    </location>
</feature>
<dbReference type="Proteomes" id="UP000050424">
    <property type="component" value="Unassembled WGS sequence"/>
</dbReference>
<feature type="region of interest" description="Disordered" evidence="1">
    <location>
        <begin position="220"/>
        <end position="267"/>
    </location>
</feature>
<reference evidence="2 3" key="1">
    <citation type="submission" date="2015-09" db="EMBL/GenBank/DDBJ databases">
        <title>Draft genome of a European isolate of the apple canker pathogen Neonectria ditissima.</title>
        <authorList>
            <person name="Gomez-Cortecero A."/>
            <person name="Harrison R.J."/>
            <person name="Armitage A.D."/>
        </authorList>
    </citation>
    <scope>NUCLEOTIDE SEQUENCE [LARGE SCALE GENOMIC DNA]</scope>
    <source>
        <strain evidence="2 3">R09/05</strain>
    </source>
</reference>
<dbReference type="STRING" id="78410.A0A0P7BMV8"/>
<dbReference type="AlphaFoldDB" id="A0A0P7BMV8"/>
<dbReference type="OrthoDB" id="4500473at2759"/>
<name>A0A0P7BMV8_9HYPO</name>
<dbReference type="EMBL" id="LKCW01000058">
    <property type="protein sequence ID" value="KPM41863.1"/>
    <property type="molecule type" value="Genomic_DNA"/>
</dbReference>
<evidence type="ECO:0000313" key="2">
    <source>
        <dbReference type="EMBL" id="KPM41863.1"/>
    </source>
</evidence>
<proteinExistence type="predicted"/>
<comment type="caution">
    <text evidence="2">The sequence shown here is derived from an EMBL/GenBank/DDBJ whole genome shotgun (WGS) entry which is preliminary data.</text>
</comment>
<feature type="compositionally biased region" description="Basic and acidic residues" evidence="1">
    <location>
        <begin position="232"/>
        <end position="242"/>
    </location>
</feature>
<keyword evidence="3" id="KW-1185">Reference proteome</keyword>